<keyword evidence="2" id="KW-1185">Reference proteome</keyword>
<proteinExistence type="predicted"/>
<dbReference type="AlphaFoldDB" id="A0A9J6ZX34"/>
<evidence type="ECO:0000313" key="2">
    <source>
        <dbReference type="Proteomes" id="UP001056649"/>
    </source>
</evidence>
<dbReference type="RefSeq" id="WP_005962829.1">
    <property type="nucleotide sequence ID" value="NZ_CP090569.1"/>
</dbReference>
<dbReference type="EMBL" id="CP090569">
    <property type="protein sequence ID" value="USF87404.1"/>
    <property type="molecule type" value="Genomic_DNA"/>
</dbReference>
<gene>
    <name evidence="1" type="ORF">L0Y14_14990</name>
</gene>
<accession>A0A9J6ZX34</accession>
<organism evidence="1 2">
    <name type="scientific">Candidatus Endoriftia persephonae</name>
    <dbReference type="NCBI Taxonomy" id="393765"/>
    <lineage>
        <taxon>Bacteria</taxon>
        <taxon>Pseudomonadati</taxon>
        <taxon>Pseudomonadota</taxon>
        <taxon>Gammaproteobacteria</taxon>
        <taxon>Chromatiales</taxon>
        <taxon>Sedimenticolaceae</taxon>
        <taxon>Candidatus Endoriftia</taxon>
    </lineage>
</organism>
<sequence length="129" mass="14121">MIRTILLFLLTFLILHGCQEGEQIDLSNLPAEEQQALTALAWLKGADAERDAQQAFARGDLRLLAMATRGASMPGIPTELASKAKSVCGIRYLEGSTDAVVSDMHLKLLQKAEKYAATYNGIMLQHCMK</sequence>
<name>A0A9J6ZX34_9GAMM</name>
<protein>
    <submittedName>
        <fullName evidence="1">Glutamyl-tRNA amidotransferase</fullName>
    </submittedName>
</protein>
<evidence type="ECO:0000313" key="1">
    <source>
        <dbReference type="EMBL" id="USF87404.1"/>
    </source>
</evidence>
<reference evidence="1" key="1">
    <citation type="journal article" date="2022" name="Mol. Ecol. Resour.">
        <title>The complete and closed genome of the facultative generalist Candidatus Endoriftia persephone from deep-sea hydrothermal vents.</title>
        <authorList>
            <person name="de Oliveira A.L."/>
            <person name="Srivastava A."/>
            <person name="Espada-Hinojosa S."/>
            <person name="Bright M."/>
        </authorList>
    </citation>
    <scope>NUCLEOTIDE SEQUENCE</scope>
    <source>
        <strain evidence="1">Tica-EPR-9o50.N</strain>
    </source>
</reference>
<dbReference type="KEGG" id="eps:L0Y14_14990"/>
<dbReference type="Proteomes" id="UP001056649">
    <property type="component" value="Chromosome"/>
</dbReference>